<dbReference type="InterPro" id="IPR039422">
    <property type="entry name" value="MarR/SlyA-like"/>
</dbReference>
<evidence type="ECO:0000313" key="2">
    <source>
        <dbReference type="EMBL" id="NYD32887.1"/>
    </source>
</evidence>
<dbReference type="RefSeq" id="WP_179729004.1">
    <property type="nucleotide sequence ID" value="NZ_BAABEF010000001.1"/>
</dbReference>
<dbReference type="GO" id="GO:0003700">
    <property type="term" value="F:DNA-binding transcription factor activity"/>
    <property type="evidence" value="ECO:0007669"/>
    <property type="project" value="InterPro"/>
</dbReference>
<sequence>MSTTTRWLDAEETHAWRAWLDLNNRLFARLNRELQATSGLSISDYEILVALTDDDVPERSLRMYELGERLQWEKSRVSKQVSRMEARGLVARRHCADDRRGAFVELTEAGQAAIDAAAPGHVALVRELFFDGLNGEQVRSLGRFATTVLDRLAED</sequence>
<reference evidence="2 3" key="1">
    <citation type="submission" date="2020-07" db="EMBL/GenBank/DDBJ databases">
        <title>Sequencing the genomes of 1000 actinobacteria strains.</title>
        <authorList>
            <person name="Klenk H.-P."/>
        </authorList>
    </citation>
    <scope>NUCLEOTIDE SEQUENCE [LARGE SCALE GENOMIC DNA]</scope>
    <source>
        <strain evidence="2 3">DSM 19082</strain>
    </source>
</reference>
<organism evidence="2 3">
    <name type="scientific">Nocardioides kongjuensis</name>
    <dbReference type="NCBI Taxonomy" id="349522"/>
    <lineage>
        <taxon>Bacteria</taxon>
        <taxon>Bacillati</taxon>
        <taxon>Actinomycetota</taxon>
        <taxon>Actinomycetes</taxon>
        <taxon>Propionibacteriales</taxon>
        <taxon>Nocardioidaceae</taxon>
        <taxon>Nocardioides</taxon>
    </lineage>
</organism>
<dbReference type="PANTHER" id="PTHR33164:SF99">
    <property type="entry name" value="MARR FAMILY REGULATORY PROTEIN"/>
    <property type="match status" value="1"/>
</dbReference>
<evidence type="ECO:0000259" key="1">
    <source>
        <dbReference type="PROSITE" id="PS50995"/>
    </source>
</evidence>
<dbReference type="GO" id="GO:0006950">
    <property type="term" value="P:response to stress"/>
    <property type="evidence" value="ECO:0007669"/>
    <property type="project" value="TreeGrafter"/>
</dbReference>
<dbReference type="InterPro" id="IPR036388">
    <property type="entry name" value="WH-like_DNA-bd_sf"/>
</dbReference>
<comment type="caution">
    <text evidence="2">The sequence shown here is derived from an EMBL/GenBank/DDBJ whole genome shotgun (WGS) entry which is preliminary data.</text>
</comment>
<dbReference type="GO" id="GO:0003677">
    <property type="term" value="F:DNA binding"/>
    <property type="evidence" value="ECO:0007669"/>
    <property type="project" value="UniProtKB-KW"/>
</dbReference>
<dbReference type="EMBL" id="JACCBF010000001">
    <property type="protein sequence ID" value="NYD32887.1"/>
    <property type="molecule type" value="Genomic_DNA"/>
</dbReference>
<dbReference type="InterPro" id="IPR036390">
    <property type="entry name" value="WH_DNA-bd_sf"/>
</dbReference>
<dbReference type="PRINTS" id="PR00598">
    <property type="entry name" value="HTHMARR"/>
</dbReference>
<dbReference type="Gene3D" id="1.10.10.10">
    <property type="entry name" value="Winged helix-like DNA-binding domain superfamily/Winged helix DNA-binding domain"/>
    <property type="match status" value="1"/>
</dbReference>
<proteinExistence type="predicted"/>
<dbReference type="Proteomes" id="UP000582231">
    <property type="component" value="Unassembled WGS sequence"/>
</dbReference>
<dbReference type="PANTHER" id="PTHR33164">
    <property type="entry name" value="TRANSCRIPTIONAL REGULATOR, MARR FAMILY"/>
    <property type="match status" value="1"/>
</dbReference>
<feature type="domain" description="HTH marR-type" evidence="1">
    <location>
        <begin position="1"/>
        <end position="150"/>
    </location>
</feature>
<name>A0A852RHL0_9ACTN</name>
<dbReference type="AlphaFoldDB" id="A0A852RHL0"/>
<dbReference type="SMART" id="SM00347">
    <property type="entry name" value="HTH_MARR"/>
    <property type="match status" value="1"/>
</dbReference>
<dbReference type="Pfam" id="PF12802">
    <property type="entry name" value="MarR_2"/>
    <property type="match status" value="1"/>
</dbReference>
<keyword evidence="3" id="KW-1185">Reference proteome</keyword>
<accession>A0A852RHL0</accession>
<protein>
    <submittedName>
        <fullName evidence="2">DNA-binding MarR family transcriptional regulator</fullName>
    </submittedName>
</protein>
<keyword evidence="2" id="KW-0238">DNA-binding</keyword>
<dbReference type="SUPFAM" id="SSF46785">
    <property type="entry name" value="Winged helix' DNA-binding domain"/>
    <property type="match status" value="1"/>
</dbReference>
<evidence type="ECO:0000313" key="3">
    <source>
        <dbReference type="Proteomes" id="UP000582231"/>
    </source>
</evidence>
<dbReference type="PROSITE" id="PS50995">
    <property type="entry name" value="HTH_MARR_2"/>
    <property type="match status" value="1"/>
</dbReference>
<gene>
    <name evidence="2" type="ORF">BJ958_004433</name>
</gene>
<dbReference type="InterPro" id="IPR000835">
    <property type="entry name" value="HTH_MarR-typ"/>
</dbReference>